<proteinExistence type="inferred from homology"/>
<keyword evidence="4" id="KW-0238">DNA-binding</keyword>
<dbReference type="InterPro" id="IPR007630">
    <property type="entry name" value="RNA_pol_sigma70_r4"/>
</dbReference>
<comment type="caution">
    <text evidence="9">The sequence shown here is derived from an EMBL/GenBank/DDBJ whole genome shotgun (WGS) entry which is preliminary data.</text>
</comment>
<dbReference type="PANTHER" id="PTHR43133:SF8">
    <property type="entry name" value="RNA POLYMERASE SIGMA FACTOR HI_1459-RELATED"/>
    <property type="match status" value="1"/>
</dbReference>
<gene>
    <name evidence="9" type="ORF">EV383_2181</name>
</gene>
<evidence type="ECO:0000259" key="8">
    <source>
        <dbReference type="Pfam" id="PF04545"/>
    </source>
</evidence>
<dbReference type="Proteomes" id="UP000291591">
    <property type="component" value="Unassembled WGS sequence"/>
</dbReference>
<dbReference type="InterPro" id="IPR014284">
    <property type="entry name" value="RNA_pol_sigma-70_dom"/>
</dbReference>
<dbReference type="AlphaFoldDB" id="A0A4Q7UTR7"/>
<evidence type="ECO:0000256" key="4">
    <source>
        <dbReference type="ARBA" id="ARBA00023125"/>
    </source>
</evidence>
<evidence type="ECO:0000256" key="1">
    <source>
        <dbReference type="ARBA" id="ARBA00010641"/>
    </source>
</evidence>
<evidence type="ECO:0000313" key="10">
    <source>
        <dbReference type="Proteomes" id="UP000291591"/>
    </source>
</evidence>
<dbReference type="InterPro" id="IPR013324">
    <property type="entry name" value="RNA_pol_sigma_r3/r4-like"/>
</dbReference>
<dbReference type="GO" id="GO:0006352">
    <property type="term" value="P:DNA-templated transcription initiation"/>
    <property type="evidence" value="ECO:0007669"/>
    <property type="project" value="InterPro"/>
</dbReference>
<dbReference type="SUPFAM" id="SSF88946">
    <property type="entry name" value="Sigma2 domain of RNA polymerase sigma factors"/>
    <property type="match status" value="1"/>
</dbReference>
<dbReference type="GO" id="GO:0003677">
    <property type="term" value="F:DNA binding"/>
    <property type="evidence" value="ECO:0007669"/>
    <property type="project" value="UniProtKB-KW"/>
</dbReference>
<organism evidence="9 10">
    <name type="scientific">Pseudonocardia sediminis</name>
    <dbReference type="NCBI Taxonomy" id="1397368"/>
    <lineage>
        <taxon>Bacteria</taxon>
        <taxon>Bacillati</taxon>
        <taxon>Actinomycetota</taxon>
        <taxon>Actinomycetes</taxon>
        <taxon>Pseudonocardiales</taxon>
        <taxon>Pseudonocardiaceae</taxon>
        <taxon>Pseudonocardia</taxon>
    </lineage>
</organism>
<keyword evidence="3" id="KW-0731">Sigma factor</keyword>
<dbReference type="EMBL" id="SHKL01000001">
    <property type="protein sequence ID" value="RZT85317.1"/>
    <property type="molecule type" value="Genomic_DNA"/>
</dbReference>
<sequence>MVTATLRTAPRRCTVHAPGHSRTGTAGTKGETGLDERSPTVLDGRTDLRRESDLEAAYRAHGAELHRFAARALRDDGAAGDVVQEVFVRAWRNAERYDPSIASMRVWLFGIARNAVIDHVRRARSRPGDRSPTDPGDLAELADNAGAGHAGNAFDDSLVTTWLLEDALGRLGHEQRSAVVETHLRGRPYAEVATEQSVPVGTLRSRVFYGLKNLRQIMDDMGAAL</sequence>
<dbReference type="Gene3D" id="1.10.10.10">
    <property type="entry name" value="Winged helix-like DNA-binding domain superfamily/Winged helix DNA-binding domain"/>
    <property type="match status" value="1"/>
</dbReference>
<dbReference type="NCBIfam" id="TIGR02937">
    <property type="entry name" value="sigma70-ECF"/>
    <property type="match status" value="1"/>
</dbReference>
<evidence type="ECO:0000313" key="9">
    <source>
        <dbReference type="EMBL" id="RZT85317.1"/>
    </source>
</evidence>
<dbReference type="SUPFAM" id="SSF88659">
    <property type="entry name" value="Sigma3 and sigma4 domains of RNA polymerase sigma factors"/>
    <property type="match status" value="1"/>
</dbReference>
<dbReference type="Gene3D" id="1.10.1740.10">
    <property type="match status" value="1"/>
</dbReference>
<dbReference type="InterPro" id="IPR036388">
    <property type="entry name" value="WH-like_DNA-bd_sf"/>
</dbReference>
<evidence type="ECO:0000256" key="3">
    <source>
        <dbReference type="ARBA" id="ARBA00023082"/>
    </source>
</evidence>
<dbReference type="InterPro" id="IPR007627">
    <property type="entry name" value="RNA_pol_sigma70_r2"/>
</dbReference>
<dbReference type="PANTHER" id="PTHR43133">
    <property type="entry name" value="RNA POLYMERASE ECF-TYPE SIGMA FACTO"/>
    <property type="match status" value="1"/>
</dbReference>
<protein>
    <submittedName>
        <fullName evidence="9">RNA polymerase sigma-70 factor (ECF subfamily)</fullName>
    </submittedName>
</protein>
<dbReference type="Pfam" id="PF04542">
    <property type="entry name" value="Sigma70_r2"/>
    <property type="match status" value="1"/>
</dbReference>
<evidence type="ECO:0000256" key="5">
    <source>
        <dbReference type="ARBA" id="ARBA00023163"/>
    </source>
</evidence>
<feature type="compositionally biased region" description="Basic and acidic residues" evidence="6">
    <location>
        <begin position="32"/>
        <end position="41"/>
    </location>
</feature>
<dbReference type="Pfam" id="PF04545">
    <property type="entry name" value="Sigma70_r4"/>
    <property type="match status" value="1"/>
</dbReference>
<dbReference type="GO" id="GO:0016987">
    <property type="term" value="F:sigma factor activity"/>
    <property type="evidence" value="ECO:0007669"/>
    <property type="project" value="UniProtKB-KW"/>
</dbReference>
<dbReference type="InterPro" id="IPR013325">
    <property type="entry name" value="RNA_pol_sigma_r2"/>
</dbReference>
<feature type="domain" description="RNA polymerase sigma-70 region 2" evidence="7">
    <location>
        <begin position="58"/>
        <end position="125"/>
    </location>
</feature>
<comment type="similarity">
    <text evidence="1">Belongs to the sigma-70 factor family. ECF subfamily.</text>
</comment>
<keyword evidence="10" id="KW-1185">Reference proteome</keyword>
<keyword evidence="2" id="KW-0805">Transcription regulation</keyword>
<accession>A0A4Q7UTR7</accession>
<feature type="region of interest" description="Disordered" evidence="6">
    <location>
        <begin position="1"/>
        <end position="41"/>
    </location>
</feature>
<reference evidence="9 10" key="1">
    <citation type="submission" date="2019-02" db="EMBL/GenBank/DDBJ databases">
        <title>Sequencing the genomes of 1000 actinobacteria strains.</title>
        <authorList>
            <person name="Klenk H.-P."/>
        </authorList>
    </citation>
    <scope>NUCLEOTIDE SEQUENCE [LARGE SCALE GENOMIC DNA]</scope>
    <source>
        <strain evidence="9 10">DSM 45779</strain>
    </source>
</reference>
<evidence type="ECO:0000256" key="6">
    <source>
        <dbReference type="SAM" id="MobiDB-lite"/>
    </source>
</evidence>
<evidence type="ECO:0000256" key="2">
    <source>
        <dbReference type="ARBA" id="ARBA00023015"/>
    </source>
</evidence>
<feature type="domain" description="RNA polymerase sigma-70 region 4" evidence="8">
    <location>
        <begin position="167"/>
        <end position="216"/>
    </location>
</feature>
<keyword evidence="5" id="KW-0804">Transcription</keyword>
<dbReference type="InterPro" id="IPR039425">
    <property type="entry name" value="RNA_pol_sigma-70-like"/>
</dbReference>
<dbReference type="OrthoDB" id="9811152at2"/>
<name>A0A4Q7UTR7_PSEST</name>
<evidence type="ECO:0000259" key="7">
    <source>
        <dbReference type="Pfam" id="PF04542"/>
    </source>
</evidence>